<evidence type="ECO:0000313" key="1">
    <source>
        <dbReference type="EMBL" id="WLJ25982.1"/>
    </source>
</evidence>
<organism evidence="1">
    <name type="scientific">Staphylococcus phage HS14</name>
    <dbReference type="NCBI Taxonomy" id="3056404"/>
    <lineage>
        <taxon>Viruses</taxon>
    </lineage>
</organism>
<name>A0AA49X8G4_9VIRU</name>
<sequence length="88" mass="9831">MKAIEILEAISTKIKEGEYVGNIGIIVQIKDDEMLEEGKKAKSILEAFAERVELKVVKAGNYQLSQFPNNDYPVFRLTAGPFGKSLEK</sequence>
<protein>
    <submittedName>
        <fullName evidence="1">Uncharacterized protein</fullName>
    </submittedName>
</protein>
<reference evidence="1" key="1">
    <citation type="submission" date="2023-04" db="EMBL/GenBank/DDBJ databases">
        <title>The human skin virome in hidradenitis suppurativa patients.</title>
        <authorList>
            <person name="Jansen D."/>
        </authorList>
    </citation>
    <scope>NUCLEOTIDE SEQUENCE</scope>
    <source>
        <strain evidence="1">VC3_JansenPhageK</strain>
    </source>
</reference>
<proteinExistence type="predicted"/>
<dbReference type="EMBL" id="OQ890320">
    <property type="protein sequence ID" value="WLJ25982.1"/>
    <property type="molecule type" value="Genomic_DNA"/>
</dbReference>
<accession>A0AA49X8G4</accession>